<organism evidence="1 2">
    <name type="scientific">Legionella parisiensis</name>
    <dbReference type="NCBI Taxonomy" id="45071"/>
    <lineage>
        <taxon>Bacteria</taxon>
        <taxon>Pseudomonadati</taxon>
        <taxon>Pseudomonadota</taxon>
        <taxon>Gammaproteobacteria</taxon>
        <taxon>Legionellales</taxon>
        <taxon>Legionellaceae</taxon>
        <taxon>Legionella</taxon>
    </lineage>
</organism>
<dbReference type="PATRIC" id="fig|45071.6.peg.1213"/>
<name>A0A1E5JW10_9GAMM</name>
<dbReference type="RefSeq" id="WP_058517005.1">
    <property type="nucleotide sequence ID" value="NZ_CAAAIE010000006.1"/>
</dbReference>
<dbReference type="Proteomes" id="UP000095229">
    <property type="component" value="Unassembled WGS sequence"/>
</dbReference>
<evidence type="ECO:0000313" key="2">
    <source>
        <dbReference type="Proteomes" id="UP000095229"/>
    </source>
</evidence>
<sequence>MRFFIYTVFLLLCGCGIGPRQLTHDRLDYNRSLQYSDSQQYLLNVVRLRYDEHPSLLTVNNIIAQIALESSASLNVLKAEAGPLTGTANGQLAYTETPTITYTPLQGEAYVKRLLTPLSLPVVYSLFRSGWDIRHVLMLTAQRIGPLDNAVIASSSISNHVPRYREFFELVNALDFLQYQHNVEINPTKIHGQFAIKFTLTHLELLKPSWRKLINRMGITPSSPSIWLVGVHDTHPDHFYLETRTILGFLNYLAKSVEVPAELIKSGKAPMTYLGNGKFFNWQNVTRDNIIIRSCKHKPDADLSIKFKGYWYYIADNDFKSKETFALLNIIMSLQQGNIPLDKPVFSIN</sequence>
<reference evidence="1 2" key="1">
    <citation type="submission" date="2016-02" db="EMBL/GenBank/DDBJ databases">
        <title>Secondary metabolites in Legionella.</title>
        <authorList>
            <person name="Tobias N.J."/>
            <person name="Bode H.B."/>
        </authorList>
    </citation>
    <scope>NUCLEOTIDE SEQUENCE [LARGE SCALE GENOMIC DNA]</scope>
    <source>
        <strain evidence="1 2">DSM 19216</strain>
    </source>
</reference>
<keyword evidence="2" id="KW-1185">Reference proteome</keyword>
<evidence type="ECO:0000313" key="1">
    <source>
        <dbReference type="EMBL" id="OEH48258.1"/>
    </source>
</evidence>
<dbReference type="PROSITE" id="PS51257">
    <property type="entry name" value="PROKAR_LIPOPROTEIN"/>
    <property type="match status" value="1"/>
</dbReference>
<accession>A0A1E5JW10</accession>
<proteinExistence type="predicted"/>
<comment type="caution">
    <text evidence="1">The sequence shown here is derived from an EMBL/GenBank/DDBJ whole genome shotgun (WGS) entry which is preliminary data.</text>
</comment>
<dbReference type="AlphaFoldDB" id="A0A1E5JW10"/>
<protein>
    <recommendedName>
        <fullName evidence="3">Lipoprotein</fullName>
    </recommendedName>
</protein>
<gene>
    <name evidence="1" type="ORF">lpari_00750</name>
</gene>
<dbReference type="STRING" id="45071.Lpar_1122"/>
<evidence type="ECO:0008006" key="3">
    <source>
        <dbReference type="Google" id="ProtNLM"/>
    </source>
</evidence>
<dbReference type="OrthoDB" id="282364at2"/>
<dbReference type="EMBL" id="LSOG01000021">
    <property type="protein sequence ID" value="OEH48258.1"/>
    <property type="molecule type" value="Genomic_DNA"/>
</dbReference>